<reference evidence="4 5" key="1">
    <citation type="submission" date="2025-04" db="UniProtKB">
        <authorList>
            <consortium name="RefSeq"/>
        </authorList>
    </citation>
    <scope>IDENTIFICATION</scope>
    <source>
        <strain evidence="4 5">USDA-PBARC FA_bdor</strain>
        <tissue evidence="4 5">Whole organism</tissue>
    </source>
</reference>
<feature type="coiled-coil region" evidence="1">
    <location>
        <begin position="506"/>
        <end position="565"/>
    </location>
</feature>
<feature type="compositionally biased region" description="Basic and acidic residues" evidence="2">
    <location>
        <begin position="290"/>
        <end position="300"/>
    </location>
</feature>
<organism evidence="3 5">
    <name type="scientific">Fopius arisanus</name>
    <dbReference type="NCBI Taxonomy" id="64838"/>
    <lineage>
        <taxon>Eukaryota</taxon>
        <taxon>Metazoa</taxon>
        <taxon>Ecdysozoa</taxon>
        <taxon>Arthropoda</taxon>
        <taxon>Hexapoda</taxon>
        <taxon>Insecta</taxon>
        <taxon>Pterygota</taxon>
        <taxon>Neoptera</taxon>
        <taxon>Endopterygota</taxon>
        <taxon>Hymenoptera</taxon>
        <taxon>Apocrita</taxon>
        <taxon>Ichneumonoidea</taxon>
        <taxon>Braconidae</taxon>
        <taxon>Opiinae</taxon>
        <taxon>Fopius</taxon>
    </lineage>
</organism>
<feature type="compositionally biased region" description="Basic residues" evidence="2">
    <location>
        <begin position="743"/>
        <end position="763"/>
    </location>
</feature>
<feature type="compositionally biased region" description="Polar residues" evidence="2">
    <location>
        <begin position="1"/>
        <end position="10"/>
    </location>
</feature>
<dbReference type="AlphaFoldDB" id="A0A9R1TZN4"/>
<evidence type="ECO:0000313" key="4">
    <source>
        <dbReference type="RefSeq" id="XP_011301905.1"/>
    </source>
</evidence>
<protein>
    <submittedName>
        <fullName evidence="4 5">Uncharacterized protein isoform X1</fullName>
    </submittedName>
</protein>
<accession>A0A9R1T3C7</accession>
<feature type="compositionally biased region" description="Polar residues" evidence="2">
    <location>
        <begin position="96"/>
        <end position="107"/>
    </location>
</feature>
<dbReference type="Proteomes" id="UP000694866">
    <property type="component" value="Unplaced"/>
</dbReference>
<keyword evidence="3" id="KW-1185">Reference proteome</keyword>
<feature type="compositionally biased region" description="Acidic residues" evidence="2">
    <location>
        <begin position="471"/>
        <end position="488"/>
    </location>
</feature>
<dbReference type="RefSeq" id="XP_011301905.1">
    <property type="nucleotide sequence ID" value="XM_011303603.1"/>
</dbReference>
<dbReference type="RefSeq" id="XP_011301906.1">
    <property type="nucleotide sequence ID" value="XM_011303604.1"/>
</dbReference>
<feature type="region of interest" description="Disordered" evidence="2">
    <location>
        <begin position="60"/>
        <end position="129"/>
    </location>
</feature>
<evidence type="ECO:0000256" key="1">
    <source>
        <dbReference type="SAM" id="Coils"/>
    </source>
</evidence>
<dbReference type="GeneID" id="105265844"/>
<dbReference type="KEGG" id="fas:105265844"/>
<feature type="region of interest" description="Disordered" evidence="2">
    <location>
        <begin position="287"/>
        <end position="499"/>
    </location>
</feature>
<name>A0A9R1TZN4_9HYME</name>
<feature type="region of interest" description="Disordered" evidence="2">
    <location>
        <begin position="711"/>
        <end position="763"/>
    </location>
</feature>
<feature type="compositionally biased region" description="Basic and acidic residues" evidence="2">
    <location>
        <begin position="355"/>
        <end position="369"/>
    </location>
</feature>
<evidence type="ECO:0000313" key="5">
    <source>
        <dbReference type="RefSeq" id="XP_011301906.1"/>
    </source>
</evidence>
<evidence type="ECO:0000313" key="3">
    <source>
        <dbReference type="Proteomes" id="UP000694866"/>
    </source>
</evidence>
<gene>
    <name evidence="4 5" type="primary">LOC105265844</name>
</gene>
<dbReference type="OrthoDB" id="7536094at2759"/>
<proteinExistence type="predicted"/>
<sequence length="763" mass="86336">MGGNNSTMKSSAPPMIGAKTRASEESRAEEMKRELSALNLYEGGMTMKEMYHMLTAVKDSMKNPGDMSRENSMATEMISTPPAEPPSQKPARSSRDSSSPELTSAYFSTRVRPTTKKPEEEDLDDSPECTRMSPTIGALHILSPSPPRLGTLSTAPAAVPPLQSTTNIPKKIQNTRKLPLSKIEIWKIDPLDCKTVDVPLKNLQRNQSSRPPVGFPVENRVPQIPETIRRFIDMSLLECHKSHYENHKYNYSIEFEWGSPIKVTTGLFKESPDKDFRSEREIQEFRPGLRSRDISPKKSDVFAFNQSDDDSDDFERTRKRPKSSTSGLLGPVSSLAGRRERALFKANISPPQELSKSEEKGPNWEERPRVVPSKKRTVKNRGLATPEVSRSTREALQEFEPQEIPAELSKTASPPPKNSEAVDVYPRRITPPNPSRPRGPKGKKLLSIPRLLGSRPQLTVEKIPRKKPESLTEEEIESSVMTDDEDDAPIVPQKTSKRSEAALALLERARQEDMTEERRRVEMERARAEQEDREKQERIRKRIRENNALIKVKQEEATLEKERRERYKFGMVVNMGRRVELEGDSAKKNVEILEWDSNNRATPTADEVSMFPEGDEDNQEAREVQCPMCQKYFPQGRAIEIHADSCADSFGDGGDVVDVEEVKGNHPPGRGRFSNLLECMRCGKFQTRDGHEFDEHTVKCLRNQEVPGGSKTVPIEVPDSPIRSFKPLSEIHNPEIDYNAQTRTRKASPKGGNNRKRRKILKG</sequence>
<keyword evidence="1" id="KW-0175">Coiled coil</keyword>
<evidence type="ECO:0000256" key="2">
    <source>
        <dbReference type="SAM" id="MobiDB-lite"/>
    </source>
</evidence>
<feature type="region of interest" description="Disordered" evidence="2">
    <location>
        <begin position="1"/>
        <end position="32"/>
    </location>
</feature>
<accession>A0A9R1TZN4</accession>
<feature type="compositionally biased region" description="Basic and acidic residues" evidence="2">
    <location>
        <begin position="21"/>
        <end position="32"/>
    </location>
</feature>